<feature type="region of interest" description="Disordered" evidence="1">
    <location>
        <begin position="679"/>
        <end position="706"/>
    </location>
</feature>
<feature type="compositionally biased region" description="Low complexity" evidence="1">
    <location>
        <begin position="316"/>
        <end position="329"/>
    </location>
</feature>
<dbReference type="AlphaFoldDB" id="L8X656"/>
<feature type="compositionally biased region" description="Basic and acidic residues" evidence="1">
    <location>
        <begin position="169"/>
        <end position="182"/>
    </location>
</feature>
<keyword evidence="3" id="KW-1185">Reference proteome</keyword>
<dbReference type="EMBL" id="AFRT01000297">
    <property type="protein sequence ID" value="ELU44523.1"/>
    <property type="molecule type" value="Genomic_DNA"/>
</dbReference>
<protein>
    <submittedName>
        <fullName evidence="2">Uncharacterized protein</fullName>
    </submittedName>
</protein>
<feature type="compositionally biased region" description="Polar residues" evidence="1">
    <location>
        <begin position="220"/>
        <end position="229"/>
    </location>
</feature>
<name>L8X656_THACA</name>
<accession>L8X656</accession>
<organism evidence="2 3">
    <name type="scientific">Thanatephorus cucumeris (strain AG1-IA)</name>
    <name type="common">Rice sheath blight fungus</name>
    <name type="synonym">Rhizoctonia solani</name>
    <dbReference type="NCBI Taxonomy" id="983506"/>
    <lineage>
        <taxon>Eukaryota</taxon>
        <taxon>Fungi</taxon>
        <taxon>Dikarya</taxon>
        <taxon>Basidiomycota</taxon>
        <taxon>Agaricomycotina</taxon>
        <taxon>Agaricomycetes</taxon>
        <taxon>Cantharellales</taxon>
        <taxon>Ceratobasidiaceae</taxon>
        <taxon>Rhizoctonia</taxon>
        <taxon>Rhizoctonia solani AG-1</taxon>
    </lineage>
</organism>
<dbReference type="HOGENOM" id="CLU_356093_0_0_1"/>
<comment type="caution">
    <text evidence="2">The sequence shown here is derived from an EMBL/GenBank/DDBJ whole genome shotgun (WGS) entry which is preliminary data.</text>
</comment>
<dbReference type="OrthoDB" id="3149711at2759"/>
<feature type="region of interest" description="Disordered" evidence="1">
    <location>
        <begin position="216"/>
        <end position="235"/>
    </location>
</feature>
<proteinExistence type="predicted"/>
<evidence type="ECO:0000313" key="2">
    <source>
        <dbReference type="EMBL" id="ELU44523.1"/>
    </source>
</evidence>
<feature type="region of interest" description="Disordered" evidence="1">
    <location>
        <begin position="20"/>
        <end position="112"/>
    </location>
</feature>
<feature type="region of interest" description="Disordered" evidence="1">
    <location>
        <begin position="725"/>
        <end position="788"/>
    </location>
</feature>
<feature type="region of interest" description="Disordered" evidence="1">
    <location>
        <begin position="169"/>
        <end position="195"/>
    </location>
</feature>
<feature type="compositionally biased region" description="Polar residues" evidence="1">
    <location>
        <begin position="42"/>
        <end position="68"/>
    </location>
</feature>
<reference evidence="2 3" key="1">
    <citation type="journal article" date="2013" name="Nat. Commun.">
        <title>The evolution and pathogenic mechanisms of the rice sheath blight pathogen.</title>
        <authorList>
            <person name="Zheng A."/>
            <person name="Lin R."/>
            <person name="Xu L."/>
            <person name="Qin P."/>
            <person name="Tang C."/>
            <person name="Ai P."/>
            <person name="Zhang D."/>
            <person name="Liu Y."/>
            <person name="Sun Z."/>
            <person name="Feng H."/>
            <person name="Wang Y."/>
            <person name="Chen Y."/>
            <person name="Liang X."/>
            <person name="Fu R."/>
            <person name="Li Q."/>
            <person name="Zhang J."/>
            <person name="Yu X."/>
            <person name="Xie Z."/>
            <person name="Ding L."/>
            <person name="Guan P."/>
            <person name="Tang J."/>
            <person name="Liang Y."/>
            <person name="Wang S."/>
            <person name="Deng Q."/>
            <person name="Li S."/>
            <person name="Zhu J."/>
            <person name="Wang L."/>
            <person name="Liu H."/>
            <person name="Li P."/>
        </authorList>
    </citation>
    <scope>NUCLEOTIDE SEQUENCE [LARGE SCALE GENOMIC DNA]</scope>
    <source>
        <strain evidence="3">AG-1 IA</strain>
    </source>
</reference>
<feature type="compositionally biased region" description="Polar residues" evidence="1">
    <location>
        <begin position="82"/>
        <end position="101"/>
    </location>
</feature>
<evidence type="ECO:0000256" key="1">
    <source>
        <dbReference type="SAM" id="MobiDB-lite"/>
    </source>
</evidence>
<dbReference type="Proteomes" id="UP000011668">
    <property type="component" value="Unassembled WGS sequence"/>
</dbReference>
<gene>
    <name evidence="2" type="ORF">AG1IA_01446</name>
</gene>
<sequence length="788" mass="88004">MQYAHRTPIFYRRMFAASISSKSRGKGHRTPKSSFAERFGSPAQSQVQDSQTSFPTWPGLQSTHTSPYVNPLSRSPPPSNLIESGNVSTDESKQTAGPSTTRTHRQTAKLSKQKELFSDCIGNASSFVSTSSFEAKVAMEPAAHTFHRWMAAAKDNIERFKTLPEPAEHDFEASASSTDRETSVNPSAGSAVRYETPLESPSKLFSRASRNPVVVPSSRRMLSTSTTDPSLGKQVGDYTGMAETEKPPVRPSFWKLWTIWMLATVSEIRPRPRSAMSGTIRGSKSISLTTSKFIGIILSTSLSSLSSCILPGICNRNETGTETRNTARAQGKLKPASVPKDKVERPNPRPPPKKSPFIHEVSSDIDAPYILIPAPATQNELCNALRYLIQSTEPPASLPRLIVTHTQYPTLQSAESYNILLAHASRVAPVPYSSQIISQLRATGTVWNKRTEQLVVRAHIQSRRWEQAIQLAEKLWIDGAMSRTPLDIFAELLHFIITKKTTVEDTMMMANRCWKLFPTGVTVDVISRSPRIAYNVVRLLVNTGLHEQALQLCRKLLESLEFPTPANIRYCRAILCHIIRPPRGHPSAHLFMEQYQLFDSLLQHNRSLGLTPDPSLTCALLQNLRKRHNRGPIAFHTLLELRAKYGPQVENGAVRRIIARYAIDEEKFDLAHNMLKRESLTRTDGGKQSQSPPSEPKAPWVGQSALPTQSHLEYLRNKGIENRKFTATARSLRRRESKLGKRVQPCPENMSTRGERGKQSTSIHPNRKRCTAGRTVSLTSNNNKEKDT</sequence>
<feature type="region of interest" description="Disordered" evidence="1">
    <location>
        <begin position="316"/>
        <end position="358"/>
    </location>
</feature>
<evidence type="ECO:0000313" key="3">
    <source>
        <dbReference type="Proteomes" id="UP000011668"/>
    </source>
</evidence>